<organism evidence="3 4">
    <name type="scientific">Laccaria amethystina LaAM-08-1</name>
    <dbReference type="NCBI Taxonomy" id="1095629"/>
    <lineage>
        <taxon>Eukaryota</taxon>
        <taxon>Fungi</taxon>
        <taxon>Dikarya</taxon>
        <taxon>Basidiomycota</taxon>
        <taxon>Agaricomycotina</taxon>
        <taxon>Agaricomycetes</taxon>
        <taxon>Agaricomycetidae</taxon>
        <taxon>Agaricales</taxon>
        <taxon>Agaricineae</taxon>
        <taxon>Hydnangiaceae</taxon>
        <taxon>Laccaria</taxon>
    </lineage>
</organism>
<protein>
    <recommendedName>
        <fullName evidence="2">DH domain-containing protein</fullName>
    </recommendedName>
</protein>
<dbReference type="Proteomes" id="UP000054477">
    <property type="component" value="Unassembled WGS sequence"/>
</dbReference>
<dbReference type="AlphaFoldDB" id="A0A0C9YGS7"/>
<dbReference type="GO" id="GO:0005737">
    <property type="term" value="C:cytoplasm"/>
    <property type="evidence" value="ECO:0007669"/>
    <property type="project" value="TreeGrafter"/>
</dbReference>
<dbReference type="SUPFAM" id="SSF48065">
    <property type="entry name" value="DBL homology domain (DH-domain)"/>
    <property type="match status" value="1"/>
</dbReference>
<keyword evidence="4" id="KW-1185">Reference proteome</keyword>
<evidence type="ECO:0000256" key="1">
    <source>
        <dbReference type="SAM" id="MobiDB-lite"/>
    </source>
</evidence>
<evidence type="ECO:0000313" key="3">
    <source>
        <dbReference type="EMBL" id="KIK07233.1"/>
    </source>
</evidence>
<feature type="region of interest" description="Disordered" evidence="1">
    <location>
        <begin position="1"/>
        <end position="82"/>
    </location>
</feature>
<gene>
    <name evidence="3" type="ORF">K443DRAFT_626994</name>
</gene>
<proteinExistence type="predicted"/>
<accession>A0A0C9YGS7</accession>
<name>A0A0C9YGS7_9AGAR</name>
<dbReference type="InterPro" id="IPR051092">
    <property type="entry name" value="FYVE_RhoGEF_PH"/>
</dbReference>
<evidence type="ECO:0000259" key="2">
    <source>
        <dbReference type="PROSITE" id="PS50010"/>
    </source>
</evidence>
<reference evidence="3 4" key="1">
    <citation type="submission" date="2014-04" db="EMBL/GenBank/DDBJ databases">
        <authorList>
            <consortium name="DOE Joint Genome Institute"/>
            <person name="Kuo A."/>
            <person name="Kohler A."/>
            <person name="Nagy L.G."/>
            <person name="Floudas D."/>
            <person name="Copeland A."/>
            <person name="Barry K.W."/>
            <person name="Cichocki N."/>
            <person name="Veneault-Fourrey C."/>
            <person name="LaButti K."/>
            <person name="Lindquist E.A."/>
            <person name="Lipzen A."/>
            <person name="Lundell T."/>
            <person name="Morin E."/>
            <person name="Murat C."/>
            <person name="Sun H."/>
            <person name="Tunlid A."/>
            <person name="Henrissat B."/>
            <person name="Grigoriev I.V."/>
            <person name="Hibbett D.S."/>
            <person name="Martin F."/>
            <person name="Nordberg H.P."/>
            <person name="Cantor M.N."/>
            <person name="Hua S.X."/>
        </authorList>
    </citation>
    <scope>NUCLEOTIDE SEQUENCE [LARGE SCALE GENOMIC DNA]</scope>
    <source>
        <strain evidence="3 4">LaAM-08-1</strain>
    </source>
</reference>
<dbReference type="PANTHER" id="PTHR12673:SF159">
    <property type="entry name" value="LD03170P"/>
    <property type="match status" value="1"/>
</dbReference>
<feature type="domain" description="DH" evidence="2">
    <location>
        <begin position="288"/>
        <end position="498"/>
    </location>
</feature>
<feature type="region of interest" description="Disordered" evidence="1">
    <location>
        <begin position="151"/>
        <end position="184"/>
    </location>
</feature>
<evidence type="ECO:0000313" key="4">
    <source>
        <dbReference type="Proteomes" id="UP000054477"/>
    </source>
</evidence>
<dbReference type="SMART" id="SM00325">
    <property type="entry name" value="RhoGEF"/>
    <property type="match status" value="1"/>
</dbReference>
<reference evidence="4" key="2">
    <citation type="submission" date="2015-01" db="EMBL/GenBank/DDBJ databases">
        <title>Evolutionary Origins and Diversification of the Mycorrhizal Mutualists.</title>
        <authorList>
            <consortium name="DOE Joint Genome Institute"/>
            <consortium name="Mycorrhizal Genomics Consortium"/>
            <person name="Kohler A."/>
            <person name="Kuo A."/>
            <person name="Nagy L.G."/>
            <person name="Floudas D."/>
            <person name="Copeland A."/>
            <person name="Barry K.W."/>
            <person name="Cichocki N."/>
            <person name="Veneault-Fourrey C."/>
            <person name="LaButti K."/>
            <person name="Lindquist E.A."/>
            <person name="Lipzen A."/>
            <person name="Lundell T."/>
            <person name="Morin E."/>
            <person name="Murat C."/>
            <person name="Riley R."/>
            <person name="Ohm R."/>
            <person name="Sun H."/>
            <person name="Tunlid A."/>
            <person name="Henrissat B."/>
            <person name="Grigoriev I.V."/>
            <person name="Hibbett D.S."/>
            <person name="Martin F."/>
        </authorList>
    </citation>
    <scope>NUCLEOTIDE SEQUENCE [LARGE SCALE GENOMIC DNA]</scope>
    <source>
        <strain evidence="4">LaAM-08-1</strain>
    </source>
</reference>
<dbReference type="STRING" id="1095629.A0A0C9YGS7"/>
<sequence length="544" mass="60364">MTATRKLSKRRPLTIIPQSHPIPQSSSEEAAALASASPQPPPPDRTRSEPDQSSTKRPSLLRTFSLRTWRRPPDSLPNDVSLSGRLSRWSRRASVSATDGTQQEHQDFLPLIRAVSPFFVTTPRKSPSPKRSFGDALGVLAQDNHKRAKFTLGSESDVDLPQTSDHPPPEMAKEPKLIRRDAARESQAVSRRRWTLAMAMTDEDITDEALVEELENMRTFQTWSGSSDDVGQLWDVGEHIWETGNNSPVYDSETSNLPYTPSLPSFPLQHRLSTPAPAANASWQTARRALLTCRELVRTERHYLHSLRTLLASETDTPPPPLMLRYLAGLVTVSEGLLERMQENPSAWGVAAAFLGTEDSLEMAFSEWCGVVGEWFDDESTPSRKLSKQHGEFSSPLKRSAGTWRKSMPSIANMDMLSSMPHPPPSFNGSFLSRKKTIVAARKPPIRDLAILPTQRVMRYVLLYRDLLAHTPSTSPSRALVERAAEAARRIAHKCDRAQGNSAFFIGTRAPTRAKKSSSPPVLESPGLSINSSWRLLSGISLSS</sequence>
<dbReference type="InterPro" id="IPR000219">
    <property type="entry name" value="DH_dom"/>
</dbReference>
<feature type="compositionally biased region" description="Basic residues" evidence="1">
    <location>
        <begin position="1"/>
        <end position="12"/>
    </location>
</feature>
<dbReference type="Gene3D" id="1.20.900.10">
    <property type="entry name" value="Dbl homology (DH) domain"/>
    <property type="match status" value="1"/>
</dbReference>
<feature type="compositionally biased region" description="Low complexity" evidence="1">
    <location>
        <begin position="15"/>
        <end position="37"/>
    </location>
</feature>
<dbReference type="GO" id="GO:0005085">
    <property type="term" value="F:guanyl-nucleotide exchange factor activity"/>
    <property type="evidence" value="ECO:0007669"/>
    <property type="project" value="InterPro"/>
</dbReference>
<dbReference type="OrthoDB" id="660555at2759"/>
<dbReference type="EMBL" id="KN838548">
    <property type="protein sequence ID" value="KIK07233.1"/>
    <property type="molecule type" value="Genomic_DNA"/>
</dbReference>
<dbReference type="InterPro" id="IPR035899">
    <property type="entry name" value="DBL_dom_sf"/>
</dbReference>
<dbReference type="HOGENOM" id="CLU_500637_0_0_1"/>
<feature type="compositionally biased region" description="Basic and acidic residues" evidence="1">
    <location>
        <begin position="167"/>
        <end position="184"/>
    </location>
</feature>
<dbReference type="PROSITE" id="PS50010">
    <property type="entry name" value="DH_2"/>
    <property type="match status" value="1"/>
</dbReference>
<dbReference type="Pfam" id="PF00621">
    <property type="entry name" value="RhoGEF"/>
    <property type="match status" value="1"/>
</dbReference>
<feature type="region of interest" description="Disordered" evidence="1">
    <location>
        <begin position="382"/>
        <end position="402"/>
    </location>
</feature>
<dbReference type="PANTHER" id="PTHR12673">
    <property type="entry name" value="FACIOGENITAL DYSPLASIA PROTEIN"/>
    <property type="match status" value="1"/>
</dbReference>